<dbReference type="Gene3D" id="3.40.710.10">
    <property type="entry name" value="DD-peptidase/beta-lactamase superfamily"/>
    <property type="match status" value="1"/>
</dbReference>
<evidence type="ECO:0000313" key="3">
    <source>
        <dbReference type="Proteomes" id="UP000600214"/>
    </source>
</evidence>
<accession>A0ABQ1YSQ8</accession>
<dbReference type="Proteomes" id="UP000600214">
    <property type="component" value="Unassembled WGS sequence"/>
</dbReference>
<reference evidence="3" key="1">
    <citation type="journal article" date="2019" name="Int. J. Syst. Evol. Microbiol.">
        <title>The Global Catalogue of Microorganisms (GCM) 10K type strain sequencing project: providing services to taxonomists for standard genome sequencing and annotation.</title>
        <authorList>
            <consortium name="The Broad Institute Genomics Platform"/>
            <consortium name="The Broad Institute Genome Sequencing Center for Infectious Disease"/>
            <person name="Wu L."/>
            <person name="Ma J."/>
        </authorList>
    </citation>
    <scope>NUCLEOTIDE SEQUENCE [LARGE SCALE GENOMIC DNA]</scope>
    <source>
        <strain evidence="3">CGMCC 1.15288</strain>
    </source>
</reference>
<evidence type="ECO:0000313" key="2">
    <source>
        <dbReference type="EMBL" id="GGH35712.1"/>
    </source>
</evidence>
<organism evidence="2 3">
    <name type="scientific">Dyadobacter endophyticus</name>
    <dbReference type="NCBI Taxonomy" id="1749036"/>
    <lineage>
        <taxon>Bacteria</taxon>
        <taxon>Pseudomonadati</taxon>
        <taxon>Bacteroidota</taxon>
        <taxon>Cytophagia</taxon>
        <taxon>Cytophagales</taxon>
        <taxon>Spirosomataceae</taxon>
        <taxon>Dyadobacter</taxon>
    </lineage>
</organism>
<proteinExistence type="predicted"/>
<dbReference type="InterPro" id="IPR050491">
    <property type="entry name" value="AmpC-like"/>
</dbReference>
<sequence length="612" mass="67640">MSITTYHFITAFIQNDSHSFVHSLILGHIRSLIINNHRMKASLRLLIPALLFAVSVQSAKCQTPRIAAKVDSLFAEWNKPGMPGAAVGVVHGGKLVYAKGFGEADVETGAKIGFGTIFHVASVSKQFTAYAIVLLAEQGKLSLDDDIRKHIPEVPDFGKTITIRHLLNHTSGLRDQWNLLAMAGWQLDDVITKQHVMNLVTRQKELNFEPGSAFAYCNTGYTLLAEAASRVTKQPFAYWMERNVFKPLGMKNTQFFDNQEGVVKGRAYSFHRTPGAIGSTMFSKSILSYGNVGATSLFTTVDDLALWINNFRNPQVGSPAIMKQMLERGRLTKGDTLPYASGLIHGKYKSLAYYGHDGADAGFRSSLLYFPKEDYGFIVLSNQAEFNPPKKNLEMADLYLSSFIKEDKPASETPKPATSGNYAFDSTLFRAYAGSYSLDEAPGFVLKFWRDGANYYTQASGQPSAAIFPSSDSTFFLKVVEASVVFHKAKDGKVSRITLKQNGDHPGTRVDTQDSAVIDPAQLAGQYYSPELETIYTISKKGDALKLIHVHHGEVDLKTVGKDKLNAPWWFVQNIDVVRNPSGTITGIKMSNGRVVNLWFKKLPDDFAANGR</sequence>
<dbReference type="PANTHER" id="PTHR46825:SF9">
    <property type="entry name" value="BETA-LACTAMASE-RELATED DOMAIN-CONTAINING PROTEIN"/>
    <property type="match status" value="1"/>
</dbReference>
<evidence type="ECO:0000259" key="1">
    <source>
        <dbReference type="Pfam" id="PF00144"/>
    </source>
</evidence>
<keyword evidence="3" id="KW-1185">Reference proteome</keyword>
<dbReference type="EMBL" id="BMIA01000002">
    <property type="protein sequence ID" value="GGH35712.1"/>
    <property type="molecule type" value="Genomic_DNA"/>
</dbReference>
<dbReference type="SUPFAM" id="SSF56601">
    <property type="entry name" value="beta-lactamase/transpeptidase-like"/>
    <property type="match status" value="1"/>
</dbReference>
<name>A0ABQ1YSQ8_9BACT</name>
<dbReference type="InterPro" id="IPR012338">
    <property type="entry name" value="Beta-lactam/transpept-like"/>
</dbReference>
<feature type="domain" description="Beta-lactamase-related" evidence="1">
    <location>
        <begin position="76"/>
        <end position="394"/>
    </location>
</feature>
<dbReference type="PANTHER" id="PTHR46825">
    <property type="entry name" value="D-ALANYL-D-ALANINE-CARBOXYPEPTIDASE/ENDOPEPTIDASE AMPH"/>
    <property type="match status" value="1"/>
</dbReference>
<dbReference type="InterPro" id="IPR001466">
    <property type="entry name" value="Beta-lactam-related"/>
</dbReference>
<comment type="caution">
    <text evidence="2">The sequence shown here is derived from an EMBL/GenBank/DDBJ whole genome shotgun (WGS) entry which is preliminary data.</text>
</comment>
<protein>
    <recommendedName>
        <fullName evidence="1">Beta-lactamase-related domain-containing protein</fullName>
    </recommendedName>
</protein>
<gene>
    <name evidence="2" type="ORF">GCM10007423_27540</name>
</gene>
<dbReference type="Pfam" id="PF00144">
    <property type="entry name" value="Beta-lactamase"/>
    <property type="match status" value="1"/>
</dbReference>